<comment type="caution">
    <text evidence="3">The sequence shown here is derived from an EMBL/GenBank/DDBJ whole genome shotgun (WGS) entry which is preliminary data.</text>
</comment>
<feature type="signal peptide" evidence="1">
    <location>
        <begin position="1"/>
        <end position="24"/>
    </location>
</feature>
<feature type="domain" description="Lipid/polyisoprenoid-binding YceI-like" evidence="2">
    <location>
        <begin position="46"/>
        <end position="233"/>
    </location>
</feature>
<proteinExistence type="predicted"/>
<dbReference type="EMBL" id="QBKI01000001">
    <property type="protein sequence ID" value="PTX22703.1"/>
    <property type="molecule type" value="Genomic_DNA"/>
</dbReference>
<evidence type="ECO:0000256" key="1">
    <source>
        <dbReference type="SAM" id="SignalP"/>
    </source>
</evidence>
<dbReference type="PANTHER" id="PTHR34406">
    <property type="entry name" value="PROTEIN YCEI"/>
    <property type="match status" value="1"/>
</dbReference>
<dbReference type="Pfam" id="PF04264">
    <property type="entry name" value="YceI"/>
    <property type="match status" value="1"/>
</dbReference>
<keyword evidence="4" id="KW-1185">Reference proteome</keyword>
<dbReference type="AlphaFoldDB" id="A0A2T5YTR4"/>
<evidence type="ECO:0000313" key="3">
    <source>
        <dbReference type="EMBL" id="PTX22703.1"/>
    </source>
</evidence>
<dbReference type="PANTHER" id="PTHR34406:SF1">
    <property type="entry name" value="PROTEIN YCEI"/>
    <property type="match status" value="1"/>
</dbReference>
<evidence type="ECO:0000313" key="4">
    <source>
        <dbReference type="Proteomes" id="UP000244225"/>
    </source>
</evidence>
<dbReference type="InterPro" id="IPR036761">
    <property type="entry name" value="TTHA0802/YceI-like_sf"/>
</dbReference>
<dbReference type="RefSeq" id="WP_108210226.1">
    <property type="nucleotide sequence ID" value="NZ_QBKI01000001.1"/>
</dbReference>
<organism evidence="3 4">
    <name type="scientific">Pontibacter mucosus</name>
    <dbReference type="NCBI Taxonomy" id="1649266"/>
    <lineage>
        <taxon>Bacteria</taxon>
        <taxon>Pseudomonadati</taxon>
        <taxon>Bacteroidota</taxon>
        <taxon>Cytophagia</taxon>
        <taxon>Cytophagales</taxon>
        <taxon>Hymenobacteraceae</taxon>
        <taxon>Pontibacter</taxon>
    </lineage>
</organism>
<dbReference type="Proteomes" id="UP000244225">
    <property type="component" value="Unassembled WGS sequence"/>
</dbReference>
<reference evidence="3 4" key="1">
    <citation type="submission" date="2018-04" db="EMBL/GenBank/DDBJ databases">
        <title>Genomic Encyclopedia of Archaeal and Bacterial Type Strains, Phase II (KMG-II): from individual species to whole genera.</title>
        <authorList>
            <person name="Goeker M."/>
        </authorList>
    </citation>
    <scope>NUCLEOTIDE SEQUENCE [LARGE SCALE GENOMIC DNA]</scope>
    <source>
        <strain evidence="3 4">DSM 100162</strain>
    </source>
</reference>
<dbReference type="SMART" id="SM00867">
    <property type="entry name" value="YceI"/>
    <property type="match status" value="1"/>
</dbReference>
<dbReference type="InterPro" id="IPR007372">
    <property type="entry name" value="Lipid/polyisoprenoid-bd_YceI"/>
</dbReference>
<dbReference type="SUPFAM" id="SSF101874">
    <property type="entry name" value="YceI-like"/>
    <property type="match status" value="1"/>
</dbReference>
<dbReference type="PROSITE" id="PS51257">
    <property type="entry name" value="PROKAR_LIPOPROTEIN"/>
    <property type="match status" value="1"/>
</dbReference>
<dbReference type="Gene3D" id="2.40.128.110">
    <property type="entry name" value="Lipid/polyisoprenoid-binding, YceI-like"/>
    <property type="match status" value="1"/>
</dbReference>
<sequence length="237" mass="26542">MGKPFRHRLLLCILLLFCACDTTIKTDEALIGDAIVQKNRTLPTDTFVIDTSRSELTWIGAKMTGRHNGLIDIQHGELYMKDGLLTGGLIGFDMTTVRATDKSIDANSNKKLTDHLRSEDFFDTERHPTASFELTGIAPYDSTAEQNSRVSPQYSEYKVKNPSHRITGNLTICSRTRSVSFPARVTLEDSLLRAKANFNIDRTQWGLVYRSDNSLGDKTIRPEVNLGLDIVAVHQKP</sequence>
<gene>
    <name evidence="3" type="ORF">C8N40_101531</name>
</gene>
<keyword evidence="1" id="KW-0732">Signal</keyword>
<dbReference type="OrthoDB" id="951410at2"/>
<evidence type="ECO:0000259" key="2">
    <source>
        <dbReference type="SMART" id="SM00867"/>
    </source>
</evidence>
<protein>
    <submittedName>
        <fullName evidence="3">YceI-like domain-containing protein</fullName>
    </submittedName>
</protein>
<name>A0A2T5YTR4_9BACT</name>
<accession>A0A2T5YTR4</accession>
<feature type="chain" id="PRO_5015487906" evidence="1">
    <location>
        <begin position="25"/>
        <end position="237"/>
    </location>
</feature>